<sequence length="170" mass="18078">MRKLAYVAALVPTFLISAPLQAQEVVTGIGYSDFHNSAADSGGFLSADYLGARDWDLLGFETGAGLTVQLHEEGDVFLGVGLQGQRALRNDWFIEASIMPGLFEEGLPANDLGSTFEIRSLVGIGRVLPNGNRVSLALSHISNASVGDRNPGLNALSFRLHVPLSRGKKG</sequence>
<dbReference type="EMBL" id="LPUY01000075">
    <property type="protein sequence ID" value="KUP92463.1"/>
    <property type="molecule type" value="Genomic_DNA"/>
</dbReference>
<accession>A0A132BVS1</accession>
<dbReference type="PATRIC" id="fig|1768241.3.peg.2895"/>
<dbReference type="Pfam" id="PF09411">
    <property type="entry name" value="PagL"/>
    <property type="match status" value="1"/>
</dbReference>
<dbReference type="AlphaFoldDB" id="A0A132BVS1"/>
<protein>
    <submittedName>
        <fullName evidence="2">Lipid A 3-O-deacylase (PagL)</fullName>
    </submittedName>
</protein>
<feature type="chain" id="PRO_5007288619" evidence="1">
    <location>
        <begin position="23"/>
        <end position="170"/>
    </location>
</feature>
<dbReference type="RefSeq" id="WP_068244746.1">
    <property type="nucleotide sequence ID" value="NZ_LPUY01000075.1"/>
</dbReference>
<feature type="signal peptide" evidence="1">
    <location>
        <begin position="1"/>
        <end position="22"/>
    </location>
</feature>
<evidence type="ECO:0000256" key="1">
    <source>
        <dbReference type="SAM" id="SignalP"/>
    </source>
</evidence>
<evidence type="ECO:0000313" key="2">
    <source>
        <dbReference type="EMBL" id="KUP92463.1"/>
    </source>
</evidence>
<dbReference type="InterPro" id="IPR018550">
    <property type="entry name" value="Lipid-A_deacylase-rel"/>
</dbReference>
<keyword evidence="3" id="KW-1185">Reference proteome</keyword>
<keyword evidence="1" id="KW-0732">Signal</keyword>
<dbReference type="Gene3D" id="2.40.160.20">
    <property type="match status" value="1"/>
</dbReference>
<name>A0A132BVS1_9RHOB</name>
<dbReference type="OrthoDB" id="6199047at2"/>
<comment type="caution">
    <text evidence="2">The sequence shown here is derived from an EMBL/GenBank/DDBJ whole genome shotgun (WGS) entry which is preliminary data.</text>
</comment>
<dbReference type="Proteomes" id="UP000068382">
    <property type="component" value="Unassembled WGS sequence"/>
</dbReference>
<gene>
    <name evidence="2" type="ORF">TRIHO_27680</name>
</gene>
<proteinExistence type="predicted"/>
<organism evidence="2 3">
    <name type="scientific">Tritonibacter horizontis</name>
    <dbReference type="NCBI Taxonomy" id="1768241"/>
    <lineage>
        <taxon>Bacteria</taxon>
        <taxon>Pseudomonadati</taxon>
        <taxon>Pseudomonadota</taxon>
        <taxon>Alphaproteobacteria</taxon>
        <taxon>Rhodobacterales</taxon>
        <taxon>Paracoccaceae</taxon>
        <taxon>Tritonibacter</taxon>
    </lineage>
</organism>
<reference evidence="2 3" key="1">
    <citation type="submission" date="2015-12" db="EMBL/GenBank/DDBJ databases">
        <title>Genome sequence of the marine Rhodobacteraceae strain O3.65, Candidatus Tritonibacter horizontis.</title>
        <authorList>
            <person name="Poehlein A."/>
            <person name="Giebel H.A."/>
            <person name="Voget S."/>
            <person name="Brinkhoff T."/>
        </authorList>
    </citation>
    <scope>NUCLEOTIDE SEQUENCE [LARGE SCALE GENOMIC DNA]</scope>
    <source>
        <strain evidence="2 3">O3.65</strain>
    </source>
</reference>
<evidence type="ECO:0000313" key="3">
    <source>
        <dbReference type="Proteomes" id="UP000068382"/>
    </source>
</evidence>